<name>A0ACB8E3I0_DERSI</name>
<reference evidence="1" key="1">
    <citation type="submission" date="2020-05" db="EMBL/GenBank/DDBJ databases">
        <title>Large-scale comparative analyses of tick genomes elucidate their genetic diversity and vector capacities.</title>
        <authorList>
            <person name="Jia N."/>
            <person name="Wang J."/>
            <person name="Shi W."/>
            <person name="Du L."/>
            <person name="Sun Y."/>
            <person name="Zhan W."/>
            <person name="Jiang J."/>
            <person name="Wang Q."/>
            <person name="Zhang B."/>
            <person name="Ji P."/>
            <person name="Sakyi L.B."/>
            <person name="Cui X."/>
            <person name="Yuan T."/>
            <person name="Jiang B."/>
            <person name="Yang W."/>
            <person name="Lam T.T.-Y."/>
            <person name="Chang Q."/>
            <person name="Ding S."/>
            <person name="Wang X."/>
            <person name="Zhu J."/>
            <person name="Ruan X."/>
            <person name="Zhao L."/>
            <person name="Wei J."/>
            <person name="Que T."/>
            <person name="Du C."/>
            <person name="Cheng J."/>
            <person name="Dai P."/>
            <person name="Han X."/>
            <person name="Huang E."/>
            <person name="Gao Y."/>
            <person name="Liu J."/>
            <person name="Shao H."/>
            <person name="Ye R."/>
            <person name="Li L."/>
            <person name="Wei W."/>
            <person name="Wang X."/>
            <person name="Wang C."/>
            <person name="Yang T."/>
            <person name="Huo Q."/>
            <person name="Li W."/>
            <person name="Guo W."/>
            <person name="Chen H."/>
            <person name="Zhou L."/>
            <person name="Ni X."/>
            <person name="Tian J."/>
            <person name="Zhou Y."/>
            <person name="Sheng Y."/>
            <person name="Liu T."/>
            <person name="Pan Y."/>
            <person name="Xia L."/>
            <person name="Li J."/>
            <person name="Zhao F."/>
            <person name="Cao W."/>
        </authorList>
    </citation>
    <scope>NUCLEOTIDE SEQUENCE</scope>
    <source>
        <strain evidence="1">Dsil-2018</strain>
    </source>
</reference>
<comment type="caution">
    <text evidence="1">The sequence shown here is derived from an EMBL/GenBank/DDBJ whole genome shotgun (WGS) entry which is preliminary data.</text>
</comment>
<accession>A0ACB8E3I0</accession>
<keyword evidence="2" id="KW-1185">Reference proteome</keyword>
<gene>
    <name evidence="1" type="ORF">HPB49_022241</name>
</gene>
<proteinExistence type="predicted"/>
<organism evidence="1 2">
    <name type="scientific">Dermacentor silvarum</name>
    <name type="common">Tick</name>
    <dbReference type="NCBI Taxonomy" id="543639"/>
    <lineage>
        <taxon>Eukaryota</taxon>
        <taxon>Metazoa</taxon>
        <taxon>Ecdysozoa</taxon>
        <taxon>Arthropoda</taxon>
        <taxon>Chelicerata</taxon>
        <taxon>Arachnida</taxon>
        <taxon>Acari</taxon>
        <taxon>Parasitiformes</taxon>
        <taxon>Ixodida</taxon>
        <taxon>Ixodoidea</taxon>
        <taxon>Ixodidae</taxon>
        <taxon>Rhipicephalinae</taxon>
        <taxon>Dermacentor</taxon>
    </lineage>
</organism>
<dbReference type="Proteomes" id="UP000821865">
    <property type="component" value="Chromosome 1"/>
</dbReference>
<dbReference type="EMBL" id="CM023470">
    <property type="protein sequence ID" value="KAH7981183.1"/>
    <property type="molecule type" value="Genomic_DNA"/>
</dbReference>
<sequence length="208" mass="22750">MLTKLFKGCSCFGAAAGACKTVTMQGCAEGSRIVYLMVRELHQRVDRHRSTGQTCKVDFVYINAVRGALCPAYGPPVFVRDIRLSALLSPTSPFTRQKGRRFAGPPPERHQKPGTVYVTHTGTVTGKRKSIRGPKMSFVDLPDLEHTAAVSRNIKDRTCDATKINLSFLALGNCIDALPNNAPLTNSEEESCPARRIPSRNSKLAHPL</sequence>
<evidence type="ECO:0000313" key="2">
    <source>
        <dbReference type="Proteomes" id="UP000821865"/>
    </source>
</evidence>
<evidence type="ECO:0000313" key="1">
    <source>
        <dbReference type="EMBL" id="KAH7981183.1"/>
    </source>
</evidence>
<protein>
    <submittedName>
        <fullName evidence="1">Uncharacterized protein</fullName>
    </submittedName>
</protein>